<dbReference type="EMBL" id="JBBNOP010000001">
    <property type="protein sequence ID" value="MEQ3361810.1"/>
    <property type="molecule type" value="Genomic_DNA"/>
</dbReference>
<keyword evidence="1" id="KW-0472">Membrane</keyword>
<sequence>MIADFIALAAVVATGFLVALWLACKNLAKLAAEADRAREELARAPAESTAERTLAYNNLATIYNNAANTFPAVLVSKRLRSDPYELYDVELINDTFRHLKTAESGIAAQDRVMNAYMLWAAGMGDVPLEDCEKPESR</sequence>
<organism evidence="2 3">
    <name type="scientific">Raoultibacter massiliensis</name>
    <dbReference type="NCBI Taxonomy" id="1852371"/>
    <lineage>
        <taxon>Bacteria</taxon>
        <taxon>Bacillati</taxon>
        <taxon>Actinomycetota</taxon>
        <taxon>Coriobacteriia</taxon>
        <taxon>Eggerthellales</taxon>
        <taxon>Eggerthellaceae</taxon>
        <taxon>Raoultibacter</taxon>
    </lineage>
</organism>
<proteinExistence type="predicted"/>
<evidence type="ECO:0008006" key="4">
    <source>
        <dbReference type="Google" id="ProtNLM"/>
    </source>
</evidence>
<protein>
    <recommendedName>
        <fullName evidence="4">LemA family protein</fullName>
    </recommendedName>
</protein>
<dbReference type="SUPFAM" id="SSF140478">
    <property type="entry name" value="LemA-like"/>
    <property type="match status" value="1"/>
</dbReference>
<evidence type="ECO:0000313" key="3">
    <source>
        <dbReference type="Proteomes" id="UP001487305"/>
    </source>
</evidence>
<name>A0ABV1J9Q8_9ACTN</name>
<evidence type="ECO:0000256" key="1">
    <source>
        <dbReference type="SAM" id="Phobius"/>
    </source>
</evidence>
<reference evidence="2 3" key="1">
    <citation type="submission" date="2024-04" db="EMBL/GenBank/DDBJ databases">
        <title>Human intestinal bacterial collection.</title>
        <authorList>
            <person name="Pauvert C."/>
            <person name="Hitch T.C.A."/>
            <person name="Clavel T."/>
        </authorList>
    </citation>
    <scope>NUCLEOTIDE SEQUENCE [LARGE SCALE GENOMIC DNA]</scope>
    <source>
        <strain evidence="2 3">CLA-KB-H42</strain>
    </source>
</reference>
<keyword evidence="3" id="KW-1185">Reference proteome</keyword>
<feature type="transmembrane region" description="Helical" evidence="1">
    <location>
        <begin position="6"/>
        <end position="24"/>
    </location>
</feature>
<dbReference type="Proteomes" id="UP001487305">
    <property type="component" value="Unassembled WGS sequence"/>
</dbReference>
<evidence type="ECO:0000313" key="2">
    <source>
        <dbReference type="EMBL" id="MEQ3361810.1"/>
    </source>
</evidence>
<keyword evidence="1" id="KW-1133">Transmembrane helix</keyword>
<comment type="caution">
    <text evidence="2">The sequence shown here is derived from an EMBL/GenBank/DDBJ whole genome shotgun (WGS) entry which is preliminary data.</text>
</comment>
<gene>
    <name evidence="2" type="ORF">AAA083_02340</name>
</gene>
<dbReference type="RefSeq" id="WP_102375285.1">
    <property type="nucleotide sequence ID" value="NZ_JBBNOP010000001.1"/>
</dbReference>
<keyword evidence="1" id="KW-0812">Transmembrane</keyword>
<dbReference type="InterPro" id="IPR023353">
    <property type="entry name" value="LemA-like_dom_sf"/>
</dbReference>
<accession>A0ABV1J9Q8</accession>